<comment type="caution">
    <text evidence="1">The sequence shown here is derived from an EMBL/GenBank/DDBJ whole genome shotgun (WGS) entry which is preliminary data.</text>
</comment>
<accession>A0A2P6N8G2</accession>
<proteinExistence type="predicted"/>
<organism evidence="1 2">
    <name type="scientific">Planoprotostelium fungivorum</name>
    <dbReference type="NCBI Taxonomy" id="1890364"/>
    <lineage>
        <taxon>Eukaryota</taxon>
        <taxon>Amoebozoa</taxon>
        <taxon>Evosea</taxon>
        <taxon>Variosea</taxon>
        <taxon>Cavosteliida</taxon>
        <taxon>Cavosteliaceae</taxon>
        <taxon>Planoprotostelium</taxon>
    </lineage>
</organism>
<name>A0A2P6N8G2_9EUKA</name>
<dbReference type="Proteomes" id="UP000241769">
    <property type="component" value="Unassembled WGS sequence"/>
</dbReference>
<dbReference type="EMBL" id="MDYQ01000157">
    <property type="protein sequence ID" value="PRP80225.1"/>
    <property type="molecule type" value="Genomic_DNA"/>
</dbReference>
<reference evidence="1 2" key="1">
    <citation type="journal article" date="2018" name="Genome Biol. Evol.">
        <title>Multiple Roots of Fruiting Body Formation in Amoebozoa.</title>
        <authorList>
            <person name="Hillmann F."/>
            <person name="Forbes G."/>
            <person name="Novohradska S."/>
            <person name="Ferling I."/>
            <person name="Riege K."/>
            <person name="Groth M."/>
            <person name="Westermann M."/>
            <person name="Marz M."/>
            <person name="Spaller T."/>
            <person name="Winckler T."/>
            <person name="Schaap P."/>
            <person name="Glockner G."/>
        </authorList>
    </citation>
    <scope>NUCLEOTIDE SEQUENCE [LARGE SCALE GENOMIC DNA]</scope>
    <source>
        <strain evidence="1 2">Jena</strain>
    </source>
</reference>
<evidence type="ECO:0000313" key="1">
    <source>
        <dbReference type="EMBL" id="PRP80225.1"/>
    </source>
</evidence>
<gene>
    <name evidence="1" type="ORF">PROFUN_12111</name>
</gene>
<evidence type="ECO:0000313" key="2">
    <source>
        <dbReference type="Proteomes" id="UP000241769"/>
    </source>
</evidence>
<dbReference type="InParanoid" id="A0A2P6N8G2"/>
<keyword evidence="2" id="KW-1185">Reference proteome</keyword>
<protein>
    <submittedName>
        <fullName evidence="1">Uncharacterized protein</fullName>
    </submittedName>
</protein>
<sequence length="477" mass="55441">MRITPKIAYDPGDKSAILLKPNRCHDLHEASQVYSFWAMSTLQNTIMKRQRTEFKEDECTPESTALSVLLSSDKAMVVVGFQGSDPYIRLINDSARELLSHFWRNMDSEILGICEGHSKRTKRNLTAKKIKWRQPFDLSTTANAIEEDLIGRMLGMFKVNVSLIKMVERGKHEYITANKNVANIFNLPEAYQLRGRKSDTLGCFESDSASIYDQFRDFNNSENKTATFYMELEQFPNLTFFTSSREVMPGIFLCLCIEHDRLTFPEPRPHRPPKLNRISRVSSPKVWSRIRWDQFMEECILHLNHNRQHASNTRIKLPDHFMDNTENVFCYAYASDQPFLPAGHGDGHTWKSSRGIVCAGNLQRKYHYTELPDGRKLRRRVMWLEDVKGLWMVEYRHFENNCNTEASHLMGTELLDWNFLTSEIYTQSTSKLDNEMEQMTQSSLFQMAETRTPQMGSENVTSYVNSILHNWASVYGM</sequence>
<dbReference type="AlphaFoldDB" id="A0A2P6N8G2"/>